<feature type="region of interest" description="Disordered" evidence="1">
    <location>
        <begin position="168"/>
        <end position="203"/>
    </location>
</feature>
<dbReference type="GO" id="GO:0042797">
    <property type="term" value="P:tRNA transcription by RNA polymerase III"/>
    <property type="evidence" value="ECO:0007669"/>
    <property type="project" value="TreeGrafter"/>
</dbReference>
<comment type="caution">
    <text evidence="2">The sequence shown here is derived from an EMBL/GenBank/DDBJ whole genome shotgun (WGS) entry which is preliminary data.</text>
</comment>
<dbReference type="Pfam" id="PF04801">
    <property type="entry name" value="RPC5"/>
    <property type="match status" value="1"/>
</dbReference>
<feature type="compositionally biased region" description="Basic and acidic residues" evidence="1">
    <location>
        <begin position="26"/>
        <end position="35"/>
    </location>
</feature>
<accession>A0A812R2X7</accession>
<keyword evidence="3" id="KW-1185">Reference proteome</keyword>
<evidence type="ECO:0000256" key="1">
    <source>
        <dbReference type="SAM" id="MobiDB-lite"/>
    </source>
</evidence>
<protein>
    <submittedName>
        <fullName evidence="2">Polr3e protein</fullName>
    </submittedName>
</protein>
<organism evidence="2 3">
    <name type="scientific">Symbiodinium natans</name>
    <dbReference type="NCBI Taxonomy" id="878477"/>
    <lineage>
        <taxon>Eukaryota</taxon>
        <taxon>Sar</taxon>
        <taxon>Alveolata</taxon>
        <taxon>Dinophyceae</taxon>
        <taxon>Suessiales</taxon>
        <taxon>Symbiodiniaceae</taxon>
        <taxon>Symbiodinium</taxon>
    </lineage>
</organism>
<dbReference type="EMBL" id="CAJNDS010002298">
    <property type="protein sequence ID" value="CAE7418301.1"/>
    <property type="molecule type" value="Genomic_DNA"/>
</dbReference>
<dbReference type="PANTHER" id="PTHR12069">
    <property type="entry name" value="DNA-DIRECTED RNA POLYMERASES III 80 KDA POLYPEPTIDE RNA POLYMERASE III SUBUNIT 5"/>
    <property type="match status" value="1"/>
</dbReference>
<sequence length="415" mass="46057">MASDLELEELDPSGHDQLAGLPQHDQACESHEPESEDELLHECDVYLNRMYDPPDFVGDMYVLQYPLRPSYRPYGDQGVLDKVELKPKSRRLRFVYKLHQNDHYAEEDVMQEKYEQRHTLNSTVAANPACSYAVGVIRQGRMTLTPIRAVNQLRPDFEDFEKLKSKQTAGVTGVTVDPEGAGGAAEKASDSGEEEPGQSEPADIPMAPVRVEYISSRGAQSAAENKAADTEDAWKRLDFFDATSPESADIYLQHIVFAANEAAEADMEGHAPDHPKLQPLELDGDNVSFLKSMCGHAEERSRLRQLRQKASMNQDGLSSYVLSKMPVERQVEAVVRHLGVASFAQLRKRLPPSTTSALRKGSEGSDPLDPLLSLLRNCAILVCGNWVLKSKLANFEGMEGNARDLLLALLNKRAP</sequence>
<dbReference type="OrthoDB" id="340681at2759"/>
<evidence type="ECO:0000313" key="3">
    <source>
        <dbReference type="Proteomes" id="UP000604046"/>
    </source>
</evidence>
<gene>
    <name evidence="2" type="primary">Polr3e</name>
    <name evidence="2" type="ORF">SNAT2548_LOCUS22750</name>
</gene>
<dbReference type="PANTHER" id="PTHR12069:SF0">
    <property type="entry name" value="DNA-DIRECTED RNA POLYMERASE III SUBUNIT RPC5"/>
    <property type="match status" value="1"/>
</dbReference>
<dbReference type="AlphaFoldDB" id="A0A812R2X7"/>
<proteinExistence type="predicted"/>
<feature type="compositionally biased region" description="Acidic residues" evidence="1">
    <location>
        <begin position="1"/>
        <end position="11"/>
    </location>
</feature>
<dbReference type="InterPro" id="IPR006886">
    <property type="entry name" value="RNA_pol_III_Rpc5"/>
</dbReference>
<name>A0A812R2X7_9DINO</name>
<evidence type="ECO:0000313" key="2">
    <source>
        <dbReference type="EMBL" id="CAE7418301.1"/>
    </source>
</evidence>
<dbReference type="GO" id="GO:0005666">
    <property type="term" value="C:RNA polymerase III complex"/>
    <property type="evidence" value="ECO:0007669"/>
    <property type="project" value="TreeGrafter"/>
</dbReference>
<feature type="region of interest" description="Disordered" evidence="1">
    <location>
        <begin position="1"/>
        <end position="35"/>
    </location>
</feature>
<reference evidence="2" key="1">
    <citation type="submission" date="2021-02" db="EMBL/GenBank/DDBJ databases">
        <authorList>
            <person name="Dougan E. K."/>
            <person name="Rhodes N."/>
            <person name="Thang M."/>
            <person name="Chan C."/>
        </authorList>
    </citation>
    <scope>NUCLEOTIDE SEQUENCE</scope>
</reference>
<dbReference type="Proteomes" id="UP000604046">
    <property type="component" value="Unassembled WGS sequence"/>
</dbReference>